<accession>A0ABU7LC85</accession>
<reference evidence="2 3" key="1">
    <citation type="submission" date="2023-07" db="EMBL/GenBank/DDBJ databases">
        <authorList>
            <person name="Girao M."/>
            <person name="Carvalho M.F."/>
        </authorList>
    </citation>
    <scope>NUCLEOTIDE SEQUENCE [LARGE SCALE GENOMIC DNA]</scope>
    <source>
        <strain evidence="2 3">YIM65754</strain>
    </source>
</reference>
<evidence type="ECO:0000259" key="1">
    <source>
        <dbReference type="Pfam" id="PF01796"/>
    </source>
</evidence>
<protein>
    <submittedName>
        <fullName evidence="2">OB-fold domain-containing protein</fullName>
    </submittedName>
</protein>
<comment type="caution">
    <text evidence="2">The sequence shown here is derived from an EMBL/GenBank/DDBJ whole genome shotgun (WGS) entry which is preliminary data.</text>
</comment>
<dbReference type="InterPro" id="IPR012340">
    <property type="entry name" value="NA-bd_OB-fold"/>
</dbReference>
<dbReference type="EMBL" id="JAUTXY010000007">
    <property type="protein sequence ID" value="MEE2059165.1"/>
    <property type="molecule type" value="Genomic_DNA"/>
</dbReference>
<keyword evidence="3" id="KW-1185">Reference proteome</keyword>
<evidence type="ECO:0000313" key="2">
    <source>
        <dbReference type="EMBL" id="MEE2059165.1"/>
    </source>
</evidence>
<dbReference type="RefSeq" id="WP_330134410.1">
    <property type="nucleotide sequence ID" value="NZ_JAUTXY010000007.1"/>
</dbReference>
<sequence>MTAPHDAPDWLLHDELAPDVDNDPLAPLYEGSARGELVLPFCASCVLPLDLEQPVCDGCGSLECVWRAVEPVGTVHSSTVMHRAEPGLVRADRPYPIVDVELASGHRLIMTTLESTQFPLPIDAPVRVAFRNLGGIAVPAAQLTAPVETEAFS</sequence>
<evidence type="ECO:0000313" key="3">
    <source>
        <dbReference type="Proteomes" id="UP001336020"/>
    </source>
</evidence>
<name>A0ABU7LC85_9NOCA</name>
<proteinExistence type="predicted"/>
<organism evidence="2 3">
    <name type="scientific">Rhodococcus artemisiae</name>
    <dbReference type="NCBI Taxonomy" id="714159"/>
    <lineage>
        <taxon>Bacteria</taxon>
        <taxon>Bacillati</taxon>
        <taxon>Actinomycetota</taxon>
        <taxon>Actinomycetes</taxon>
        <taxon>Mycobacteriales</taxon>
        <taxon>Nocardiaceae</taxon>
        <taxon>Rhodococcus</taxon>
    </lineage>
</organism>
<dbReference type="Pfam" id="PF01796">
    <property type="entry name" value="OB_ChsH2_C"/>
    <property type="match status" value="1"/>
</dbReference>
<dbReference type="SUPFAM" id="SSF50249">
    <property type="entry name" value="Nucleic acid-binding proteins"/>
    <property type="match status" value="1"/>
</dbReference>
<dbReference type="InterPro" id="IPR002878">
    <property type="entry name" value="ChsH2_C"/>
</dbReference>
<dbReference type="Proteomes" id="UP001336020">
    <property type="component" value="Unassembled WGS sequence"/>
</dbReference>
<gene>
    <name evidence="2" type="ORF">Q7514_16720</name>
</gene>
<feature type="domain" description="ChsH2 C-terminal OB-fold" evidence="1">
    <location>
        <begin position="66"/>
        <end position="131"/>
    </location>
</feature>